<dbReference type="Pfam" id="PF15072">
    <property type="entry name" value="HROB"/>
    <property type="match status" value="1"/>
</dbReference>
<reference evidence="2" key="2">
    <citation type="submission" date="2022-01" db="EMBL/GenBank/DDBJ databases">
        <authorList>
            <person name="Yamashiro T."/>
            <person name="Shiraishi A."/>
            <person name="Satake H."/>
            <person name="Nakayama K."/>
        </authorList>
    </citation>
    <scope>NUCLEOTIDE SEQUENCE</scope>
</reference>
<evidence type="ECO:0000313" key="3">
    <source>
        <dbReference type="Proteomes" id="UP001151760"/>
    </source>
</evidence>
<evidence type="ECO:0000259" key="1">
    <source>
        <dbReference type="Pfam" id="PF15072"/>
    </source>
</evidence>
<dbReference type="InterPro" id="IPR028045">
    <property type="entry name" value="HROB"/>
</dbReference>
<accession>A0ABQ5HFK5</accession>
<protein>
    <submittedName>
        <fullName evidence="2">Zinc finger, CCHC-type containing protein</fullName>
    </submittedName>
</protein>
<dbReference type="PANTHER" id="PTHR14523:SF1">
    <property type="entry name" value="HOMOLOGOUS RECOMBINATION OB-FOLD PROTEIN"/>
    <property type="match status" value="1"/>
</dbReference>
<organism evidence="2 3">
    <name type="scientific">Tanacetum coccineum</name>
    <dbReference type="NCBI Taxonomy" id="301880"/>
    <lineage>
        <taxon>Eukaryota</taxon>
        <taxon>Viridiplantae</taxon>
        <taxon>Streptophyta</taxon>
        <taxon>Embryophyta</taxon>
        <taxon>Tracheophyta</taxon>
        <taxon>Spermatophyta</taxon>
        <taxon>Magnoliopsida</taxon>
        <taxon>eudicotyledons</taxon>
        <taxon>Gunneridae</taxon>
        <taxon>Pentapetalae</taxon>
        <taxon>asterids</taxon>
        <taxon>campanulids</taxon>
        <taxon>Asterales</taxon>
        <taxon>Asteraceae</taxon>
        <taxon>Asteroideae</taxon>
        <taxon>Anthemideae</taxon>
        <taxon>Anthemidinae</taxon>
        <taxon>Tanacetum</taxon>
    </lineage>
</organism>
<dbReference type="PANTHER" id="PTHR14523">
    <property type="entry name" value="UNCHARACTERIZED PROTEIN C17ORF53 HOMOLOG"/>
    <property type="match status" value="1"/>
</dbReference>
<dbReference type="Proteomes" id="UP001151760">
    <property type="component" value="Unassembled WGS sequence"/>
</dbReference>
<gene>
    <name evidence="2" type="ORF">Tco_1067799</name>
</gene>
<sequence length="176" mass="19268">MSCEHCSRRGDMHTTKSNVHTTKSYCNAYGTTPYMHFCGVHIILCGVHINSLVQAAKLHKLADIQEGGEVSVMSTQVYIKKVIKDVGEDDDFMCGSWLSAAEFVNVDGGIMNPSGIISVSIHYQVLTDEWFGKAIIVGAALIRHSVSAFSPNQSNHYLNITKKNMVKVFPLDSGSS</sequence>
<feature type="domain" description="Homologous recombination OB-fold protein OB-fold" evidence="1">
    <location>
        <begin position="110"/>
        <end position="170"/>
    </location>
</feature>
<name>A0ABQ5HFK5_9ASTR</name>
<dbReference type="InterPro" id="IPR058570">
    <property type="entry name" value="HROB_OB"/>
</dbReference>
<proteinExistence type="predicted"/>
<evidence type="ECO:0000313" key="2">
    <source>
        <dbReference type="EMBL" id="GJT86082.1"/>
    </source>
</evidence>
<comment type="caution">
    <text evidence="2">The sequence shown here is derived from an EMBL/GenBank/DDBJ whole genome shotgun (WGS) entry which is preliminary data.</text>
</comment>
<keyword evidence="3" id="KW-1185">Reference proteome</keyword>
<reference evidence="2" key="1">
    <citation type="journal article" date="2022" name="Int. J. Mol. Sci.">
        <title>Draft Genome of Tanacetum Coccineum: Genomic Comparison of Closely Related Tanacetum-Family Plants.</title>
        <authorList>
            <person name="Yamashiro T."/>
            <person name="Shiraishi A."/>
            <person name="Nakayama K."/>
            <person name="Satake H."/>
        </authorList>
    </citation>
    <scope>NUCLEOTIDE SEQUENCE</scope>
</reference>
<dbReference type="EMBL" id="BQNB010019512">
    <property type="protein sequence ID" value="GJT86082.1"/>
    <property type="molecule type" value="Genomic_DNA"/>
</dbReference>